<feature type="region of interest" description="Disordered" evidence="1">
    <location>
        <begin position="1"/>
        <end position="21"/>
    </location>
</feature>
<keyword evidence="3" id="KW-1185">Reference proteome</keyword>
<gene>
    <name evidence="2" type="ordered locus">AciX9_0605</name>
</gene>
<dbReference type="STRING" id="1198114.AciX9_0605"/>
<dbReference type="AlphaFoldDB" id="E8WZ74"/>
<dbReference type="Proteomes" id="UP000000343">
    <property type="component" value="Chromosome"/>
</dbReference>
<dbReference type="eggNOG" id="ENOG502ZVK9">
    <property type="taxonomic scope" value="Bacteria"/>
</dbReference>
<dbReference type="HOGENOM" id="CLU_1989490_0_0_0"/>
<name>E8WZ74_GRATM</name>
<proteinExistence type="predicted"/>
<dbReference type="RefSeq" id="WP_013579004.1">
    <property type="nucleotide sequence ID" value="NC_015064.1"/>
</dbReference>
<dbReference type="EMBL" id="CP002480">
    <property type="protein sequence ID" value="ADW67676.1"/>
    <property type="molecule type" value="Genomic_DNA"/>
</dbReference>
<dbReference type="PaxDb" id="1198114-AciX9_0605"/>
<protein>
    <submittedName>
        <fullName evidence="2">Uncharacterized protein</fullName>
    </submittedName>
</protein>
<reference evidence="3" key="1">
    <citation type="submission" date="2011-01" db="EMBL/GenBank/DDBJ databases">
        <title>Complete sequence of chromosome of Acidobacterium sp. MP5ACTX9.</title>
        <authorList>
            <consortium name="US DOE Joint Genome Institute"/>
            <person name="Lucas S."/>
            <person name="Copeland A."/>
            <person name="Lapidus A."/>
            <person name="Cheng J.-F."/>
            <person name="Goodwin L."/>
            <person name="Pitluck S."/>
            <person name="Teshima H."/>
            <person name="Detter J.C."/>
            <person name="Han C."/>
            <person name="Tapia R."/>
            <person name="Land M."/>
            <person name="Hauser L."/>
            <person name="Kyrpides N."/>
            <person name="Ivanova N."/>
            <person name="Ovchinnikova G."/>
            <person name="Pagani I."/>
            <person name="Rawat S.R."/>
            <person name="Mannisto M."/>
            <person name="Haggblom M.M."/>
            <person name="Woyke T."/>
        </authorList>
    </citation>
    <scope>NUCLEOTIDE SEQUENCE [LARGE SCALE GENOMIC DNA]</scope>
    <source>
        <strain evidence="3">MP5ACTX9</strain>
    </source>
</reference>
<sequence>MTINTLLPNPPAPDDPLKKSDPKKYYQDLFSSLEQAYFAATTTEAKLKIQIARDDAYTILTTITQAQITQDTTGLDAIQDTVTKNNAALEALQTEIGGLVNDIQVAADVEIAIANVLSLAGELAV</sequence>
<evidence type="ECO:0000256" key="1">
    <source>
        <dbReference type="SAM" id="MobiDB-lite"/>
    </source>
</evidence>
<evidence type="ECO:0000313" key="2">
    <source>
        <dbReference type="EMBL" id="ADW67676.1"/>
    </source>
</evidence>
<evidence type="ECO:0000313" key="3">
    <source>
        <dbReference type="Proteomes" id="UP000000343"/>
    </source>
</evidence>
<accession>E8WZ74</accession>
<organism evidence="3">
    <name type="scientific">Granulicella tundricola (strain ATCC BAA-1859 / DSM 23138 / MP5ACTX9)</name>
    <dbReference type="NCBI Taxonomy" id="1198114"/>
    <lineage>
        <taxon>Bacteria</taxon>
        <taxon>Pseudomonadati</taxon>
        <taxon>Acidobacteriota</taxon>
        <taxon>Terriglobia</taxon>
        <taxon>Terriglobales</taxon>
        <taxon>Acidobacteriaceae</taxon>
        <taxon>Granulicella</taxon>
    </lineage>
</organism>
<dbReference type="KEGG" id="acm:AciX9_0605"/>